<feature type="signal peptide" evidence="1">
    <location>
        <begin position="1"/>
        <end position="22"/>
    </location>
</feature>
<evidence type="ECO:0000313" key="2">
    <source>
        <dbReference type="EMBL" id="NEZ57731.1"/>
    </source>
</evidence>
<dbReference type="PROSITE" id="PS51257">
    <property type="entry name" value="PROKAR_LIPOPROTEIN"/>
    <property type="match status" value="1"/>
</dbReference>
<accession>A0A6M0RPV9</accession>
<gene>
    <name evidence="2" type="ORF">DXZ20_19115</name>
</gene>
<keyword evidence="3" id="KW-1185">Reference proteome</keyword>
<protein>
    <recommendedName>
        <fullName evidence="4">VCBS repeat-containing protein</fullName>
    </recommendedName>
</protein>
<evidence type="ECO:0008006" key="4">
    <source>
        <dbReference type="Google" id="ProtNLM"/>
    </source>
</evidence>
<keyword evidence="1" id="KW-0732">Signal</keyword>
<dbReference type="Proteomes" id="UP000481033">
    <property type="component" value="Unassembled WGS sequence"/>
</dbReference>
<evidence type="ECO:0000313" key="3">
    <source>
        <dbReference type="Proteomes" id="UP000481033"/>
    </source>
</evidence>
<dbReference type="AlphaFoldDB" id="A0A6M0RPV9"/>
<organism evidence="2 3">
    <name type="scientific">Adonisia turfae CCMR0081</name>
    <dbReference type="NCBI Taxonomy" id="2292702"/>
    <lineage>
        <taxon>Bacteria</taxon>
        <taxon>Bacillati</taxon>
        <taxon>Cyanobacteriota</taxon>
        <taxon>Adonisia</taxon>
        <taxon>Adonisia turfae</taxon>
    </lineage>
</organism>
<dbReference type="RefSeq" id="WP_163699882.1">
    <property type="nucleotide sequence ID" value="NZ_QXHD01000004.1"/>
</dbReference>
<sequence length="288" mass="31518">MYRQLLASLGCLGLAACSHVSAQEITSSTPMLAITRLSLDTSLAEAGFPANIDGAIATASLPSLNDETLPYELLQVRKYHGDEVVAASGEQWWSLFVTDDGFELLPTTITVNTIRDGILDMEGDEFTGKEIVTDNDAMSMFLVKGPDFLTSGMVKTVFAGSVTVPRHLPQQDHLSSLSVVLNADESSKIPIHYRFQLTEVDSADTLQTILTFSEDGEGKKQEYRLENCCDWTGPSLLWAGDLDRDGRLDFLLDTSRHYNVSEPTLFLSSLAREGEIARPVARRHSVGG</sequence>
<name>A0A6M0RPV9_9CYAN</name>
<evidence type="ECO:0000256" key="1">
    <source>
        <dbReference type="SAM" id="SignalP"/>
    </source>
</evidence>
<proteinExistence type="predicted"/>
<comment type="caution">
    <text evidence="2">The sequence shown here is derived from an EMBL/GenBank/DDBJ whole genome shotgun (WGS) entry which is preliminary data.</text>
</comment>
<feature type="chain" id="PRO_5026759930" description="VCBS repeat-containing protein" evidence="1">
    <location>
        <begin position="23"/>
        <end position="288"/>
    </location>
</feature>
<dbReference type="EMBL" id="QXHD01000004">
    <property type="protein sequence ID" value="NEZ57731.1"/>
    <property type="molecule type" value="Genomic_DNA"/>
</dbReference>
<reference evidence="2 3" key="1">
    <citation type="journal article" date="2020" name="Microb. Ecol.">
        <title>Ecogenomics of the Marine Benthic Filamentous Cyanobacterium Adonisia.</title>
        <authorList>
            <person name="Walter J.M."/>
            <person name="Coutinho F.H."/>
            <person name="Leomil L."/>
            <person name="Hargreaves P.I."/>
            <person name="Campeao M.E."/>
            <person name="Vieira V.V."/>
            <person name="Silva B.S."/>
            <person name="Fistarol G.O."/>
            <person name="Salomon P.S."/>
            <person name="Sawabe T."/>
            <person name="Mino S."/>
            <person name="Hosokawa M."/>
            <person name="Miyashita H."/>
            <person name="Maruyama F."/>
            <person name="van Verk M.C."/>
            <person name="Dutilh B.E."/>
            <person name="Thompson C.C."/>
            <person name="Thompson F.L."/>
        </authorList>
    </citation>
    <scope>NUCLEOTIDE SEQUENCE [LARGE SCALE GENOMIC DNA]</scope>
    <source>
        <strain evidence="2 3">CCMR0081</strain>
    </source>
</reference>